<proteinExistence type="predicted"/>
<reference evidence="1" key="1">
    <citation type="submission" date="2015-10" db="EMBL/GenBank/DDBJ databases">
        <authorList>
            <person name="Gilbert D.G."/>
        </authorList>
    </citation>
    <scope>NUCLEOTIDE SEQUENCE</scope>
</reference>
<name>A0A161JN58_9ZZZZ</name>
<organism evidence="1">
    <name type="scientific">hydrothermal vent metagenome</name>
    <dbReference type="NCBI Taxonomy" id="652676"/>
    <lineage>
        <taxon>unclassified sequences</taxon>
        <taxon>metagenomes</taxon>
        <taxon>ecological metagenomes</taxon>
    </lineage>
</organism>
<dbReference type="AlphaFoldDB" id="A0A161JN58"/>
<evidence type="ECO:0000313" key="1">
    <source>
        <dbReference type="EMBL" id="CUS40302.1"/>
    </source>
</evidence>
<gene>
    <name evidence="1" type="ORF">MGWOODY_Tha993</name>
</gene>
<protein>
    <submittedName>
        <fullName evidence="1">Uncharacterized protein</fullName>
    </submittedName>
</protein>
<sequence>MFEWETLFPVTGPFPVTWQTLDIDLRPDFYCIEQFGKFVTNRKHSSSFCDDFRRPG</sequence>
<accession>A0A161JN58</accession>
<dbReference type="EMBL" id="CZQC01000006">
    <property type="protein sequence ID" value="CUS40302.1"/>
    <property type="molecule type" value="Genomic_DNA"/>
</dbReference>